<sequence length="277" mass="31286">MFVKGRSLCVCSNGPLRLYRPIGVPLTSIYCGSFGMCISLLTLHFFYRYVAVCKPDKMRYFNGKHIFLTFSPSLFIFVTWSMTTYWPMAPDEMREIHYHDVLMKTFQTNSFEASFVAMMFQDPQTSTWLPSQLLSCAYMSFLMSVCFSVIVFCGYQALKQMRSHASHMSSKTKELNKQLFMTLGIQTLLPVFTMYIPVGCLMILPMFGIELGAAANNAAAFLGLYPALDPLVAILLIKDFRNFVFCKSVTSTYASAVSNTAPPSKILQASRNQSQNK</sequence>
<feature type="transmembrane region" description="Helical" evidence="1">
    <location>
        <begin position="219"/>
        <end position="237"/>
    </location>
</feature>
<dbReference type="Gene3D" id="1.20.1070.10">
    <property type="entry name" value="Rhodopsin 7-helix transmembrane proteins"/>
    <property type="match status" value="1"/>
</dbReference>
<dbReference type="PANTHER" id="PTHR22943:SF17">
    <property type="entry name" value="SEVEN TM RECEPTOR"/>
    <property type="match status" value="1"/>
</dbReference>
<protein>
    <recommendedName>
        <fullName evidence="4">Seven TM Receptor</fullName>
    </recommendedName>
</protein>
<proteinExistence type="predicted"/>
<keyword evidence="1" id="KW-1133">Transmembrane helix</keyword>
<dbReference type="EMBL" id="CP092625">
    <property type="protein sequence ID" value="UMM42737.1"/>
    <property type="molecule type" value="Genomic_DNA"/>
</dbReference>
<feature type="transmembrane region" description="Helical" evidence="1">
    <location>
        <begin position="66"/>
        <end position="86"/>
    </location>
</feature>
<organism evidence="2 3">
    <name type="scientific">Caenorhabditis briggsae</name>
    <dbReference type="NCBI Taxonomy" id="6238"/>
    <lineage>
        <taxon>Eukaryota</taxon>
        <taxon>Metazoa</taxon>
        <taxon>Ecdysozoa</taxon>
        <taxon>Nematoda</taxon>
        <taxon>Chromadorea</taxon>
        <taxon>Rhabditida</taxon>
        <taxon>Rhabditina</taxon>
        <taxon>Rhabditomorpha</taxon>
        <taxon>Rhabditoidea</taxon>
        <taxon>Rhabditidae</taxon>
        <taxon>Peloderinae</taxon>
        <taxon>Caenorhabditis</taxon>
    </lineage>
</organism>
<evidence type="ECO:0000313" key="2">
    <source>
        <dbReference type="EMBL" id="UMM42737.1"/>
    </source>
</evidence>
<keyword evidence="1" id="KW-0472">Membrane</keyword>
<keyword evidence="1" id="KW-0812">Transmembrane</keyword>
<dbReference type="SUPFAM" id="SSF81321">
    <property type="entry name" value="Family A G protein-coupled receptor-like"/>
    <property type="match status" value="1"/>
</dbReference>
<feature type="transmembrane region" description="Helical" evidence="1">
    <location>
        <begin position="137"/>
        <end position="158"/>
    </location>
</feature>
<dbReference type="Pfam" id="PF10326">
    <property type="entry name" value="7TM_GPCR_Str"/>
    <property type="match status" value="1"/>
</dbReference>
<reference evidence="2 3" key="1">
    <citation type="submission" date="2022-04" db="EMBL/GenBank/DDBJ databases">
        <title>Chromosome-level reference genomes for two strains of Caenorhabditis briggsae: an improved platform for comparative genomics.</title>
        <authorList>
            <person name="Stevens L."/>
            <person name="Andersen E."/>
        </authorList>
    </citation>
    <scope>NUCLEOTIDE SEQUENCE [LARGE SCALE GENOMIC DNA]</scope>
    <source>
        <strain evidence="2">VX34</strain>
        <tissue evidence="2">Whole-organism</tissue>
    </source>
</reference>
<evidence type="ECO:0000313" key="3">
    <source>
        <dbReference type="Proteomes" id="UP000829354"/>
    </source>
</evidence>
<dbReference type="Proteomes" id="UP000829354">
    <property type="component" value="Chromosome X"/>
</dbReference>
<dbReference type="AlphaFoldDB" id="A0AAE9FJG8"/>
<feature type="transmembrane region" description="Helical" evidence="1">
    <location>
        <begin position="179"/>
        <end position="207"/>
    </location>
</feature>
<accession>A0AAE9FJG8</accession>
<name>A0AAE9FJG8_CAEBR</name>
<keyword evidence="3" id="KW-1185">Reference proteome</keyword>
<evidence type="ECO:0008006" key="4">
    <source>
        <dbReference type="Google" id="ProtNLM"/>
    </source>
</evidence>
<dbReference type="InterPro" id="IPR019428">
    <property type="entry name" value="7TM_GPCR_serpentine_rcpt_Str"/>
</dbReference>
<evidence type="ECO:0000256" key="1">
    <source>
        <dbReference type="SAM" id="Phobius"/>
    </source>
</evidence>
<feature type="transmembrane region" description="Helical" evidence="1">
    <location>
        <begin position="22"/>
        <end position="46"/>
    </location>
</feature>
<gene>
    <name evidence="2" type="ORF">L5515_018448</name>
</gene>
<dbReference type="PANTHER" id="PTHR22943">
    <property type="entry name" value="7-TRANSMEMBRANE DOMAIN RECEPTOR C.ELEGANS"/>
    <property type="match status" value="1"/>
</dbReference>